<reference evidence="2 3" key="1">
    <citation type="submission" date="2015-04" db="EMBL/GenBank/DDBJ databases">
        <authorList>
            <person name="Syromyatnikov M.Y."/>
            <person name="Popov V.N."/>
        </authorList>
    </citation>
    <scope>NUCLEOTIDE SEQUENCE [LARGE SCALE GENOMIC DNA]</scope>
</reference>
<evidence type="ECO:0000256" key="1">
    <source>
        <dbReference type="SAM" id="SignalP"/>
    </source>
</evidence>
<feature type="chain" id="PRO_5013131302" evidence="1">
    <location>
        <begin position="23"/>
        <end position="117"/>
    </location>
</feature>
<dbReference type="AlphaFoldDB" id="A0A1J1IMJ1"/>
<name>A0A1J1IMJ1_9DIPT</name>
<gene>
    <name evidence="2" type="ORF">CLUMA_CG014341</name>
</gene>
<dbReference type="InterPro" id="IPR031734">
    <property type="entry name" value="MBF2"/>
</dbReference>
<organism evidence="2 3">
    <name type="scientific">Clunio marinus</name>
    <dbReference type="NCBI Taxonomy" id="568069"/>
    <lineage>
        <taxon>Eukaryota</taxon>
        <taxon>Metazoa</taxon>
        <taxon>Ecdysozoa</taxon>
        <taxon>Arthropoda</taxon>
        <taxon>Hexapoda</taxon>
        <taxon>Insecta</taxon>
        <taxon>Pterygota</taxon>
        <taxon>Neoptera</taxon>
        <taxon>Endopterygota</taxon>
        <taxon>Diptera</taxon>
        <taxon>Nematocera</taxon>
        <taxon>Chironomoidea</taxon>
        <taxon>Chironomidae</taxon>
        <taxon>Clunio</taxon>
    </lineage>
</organism>
<protein>
    <submittedName>
        <fullName evidence="2">CLUMA_CG014341, isoform A</fullName>
    </submittedName>
</protein>
<keyword evidence="3" id="KW-1185">Reference proteome</keyword>
<dbReference type="Pfam" id="PF15868">
    <property type="entry name" value="MBF2"/>
    <property type="match status" value="1"/>
</dbReference>
<dbReference type="EMBL" id="CVRI01000055">
    <property type="protein sequence ID" value="CRL01463.1"/>
    <property type="molecule type" value="Genomic_DNA"/>
</dbReference>
<keyword evidence="1" id="KW-0732">Signal</keyword>
<dbReference type="OrthoDB" id="8192785at2759"/>
<feature type="signal peptide" evidence="1">
    <location>
        <begin position="1"/>
        <end position="22"/>
    </location>
</feature>
<evidence type="ECO:0000313" key="2">
    <source>
        <dbReference type="EMBL" id="CRL01463.1"/>
    </source>
</evidence>
<evidence type="ECO:0000313" key="3">
    <source>
        <dbReference type="Proteomes" id="UP000183832"/>
    </source>
</evidence>
<dbReference type="PANTHER" id="PTHR37685:SF1">
    <property type="entry name" value="GEO11136P1-RELATED"/>
    <property type="match status" value="1"/>
</dbReference>
<accession>A0A1J1IMJ1</accession>
<dbReference type="PANTHER" id="PTHR37685">
    <property type="entry name" value="GEO11136P1-RELATED"/>
    <property type="match status" value="1"/>
</dbReference>
<dbReference type="Proteomes" id="UP000183832">
    <property type="component" value="Unassembled WGS sequence"/>
</dbReference>
<proteinExistence type="predicted"/>
<sequence length="117" mass="12691">MERKILIIVSFALLALVGFVIARNDLTVGSLQPGSVLLYQQTYNRTGVAGQMQSQDVFYTNPLRNITRIRALDLNANGTGGFASIVSGGVGFRNVTIRLQSSAIGRGFTFFVDIYGN</sequence>